<organism evidence="1 2">
    <name type="scientific">Sphingobacterium daejeonense</name>
    <dbReference type="NCBI Taxonomy" id="371142"/>
    <lineage>
        <taxon>Bacteria</taxon>
        <taxon>Pseudomonadati</taxon>
        <taxon>Bacteroidota</taxon>
        <taxon>Sphingobacteriia</taxon>
        <taxon>Sphingobacteriales</taxon>
        <taxon>Sphingobacteriaceae</taxon>
        <taxon>Sphingobacterium</taxon>
    </lineage>
</organism>
<comment type="caution">
    <text evidence="1">The sequence shown here is derived from an EMBL/GenBank/DDBJ whole genome shotgun (WGS) entry which is preliminary data.</text>
</comment>
<sequence>MAIFVYWVIFSWRRRPYVGYALLLPLLSLFTKEVSAQQNNQLEDIIANQVLDESEASNELAEYSEALF</sequence>
<dbReference type="Proteomes" id="UP001597205">
    <property type="component" value="Unassembled WGS sequence"/>
</dbReference>
<reference evidence="2" key="1">
    <citation type="journal article" date="2019" name="Int. J. Syst. Evol. Microbiol.">
        <title>The Global Catalogue of Microorganisms (GCM) 10K type strain sequencing project: providing services to taxonomists for standard genome sequencing and annotation.</title>
        <authorList>
            <consortium name="The Broad Institute Genomics Platform"/>
            <consortium name="The Broad Institute Genome Sequencing Center for Infectious Disease"/>
            <person name="Wu L."/>
            <person name="Ma J."/>
        </authorList>
    </citation>
    <scope>NUCLEOTIDE SEQUENCE [LARGE SCALE GENOMIC DNA]</scope>
    <source>
        <strain evidence="2">CCUG 52468</strain>
    </source>
</reference>
<dbReference type="EMBL" id="JBHTKY010000011">
    <property type="protein sequence ID" value="MFD1165816.1"/>
    <property type="molecule type" value="Genomic_DNA"/>
</dbReference>
<accession>A0ABW3RKY5</accession>
<protein>
    <submittedName>
        <fullName evidence="1">Uncharacterized protein</fullName>
    </submittedName>
</protein>
<name>A0ABW3RKY5_9SPHI</name>
<proteinExistence type="predicted"/>
<dbReference type="RefSeq" id="WP_380896059.1">
    <property type="nucleotide sequence ID" value="NZ_JBHTKY010000011.1"/>
</dbReference>
<evidence type="ECO:0000313" key="1">
    <source>
        <dbReference type="EMBL" id="MFD1165816.1"/>
    </source>
</evidence>
<keyword evidence="2" id="KW-1185">Reference proteome</keyword>
<gene>
    <name evidence="1" type="ORF">ACFQ2C_09400</name>
</gene>
<evidence type="ECO:0000313" key="2">
    <source>
        <dbReference type="Proteomes" id="UP001597205"/>
    </source>
</evidence>